<evidence type="ECO:0000256" key="3">
    <source>
        <dbReference type="ARBA" id="ARBA00023295"/>
    </source>
</evidence>
<gene>
    <name evidence="8" type="ORF">PT974_07624</name>
</gene>
<dbReference type="CDD" id="cd02877">
    <property type="entry name" value="GH18_hevamine_XipI_class_III"/>
    <property type="match status" value="1"/>
</dbReference>
<proteinExistence type="inferred from homology"/>
<keyword evidence="1" id="KW-0147">Chitin-binding</keyword>
<organism evidence="8 9">
    <name type="scientific">Cladobotryum mycophilum</name>
    <dbReference type="NCBI Taxonomy" id="491253"/>
    <lineage>
        <taxon>Eukaryota</taxon>
        <taxon>Fungi</taxon>
        <taxon>Dikarya</taxon>
        <taxon>Ascomycota</taxon>
        <taxon>Pezizomycotina</taxon>
        <taxon>Sordariomycetes</taxon>
        <taxon>Hypocreomycetidae</taxon>
        <taxon>Hypocreales</taxon>
        <taxon>Hypocreaceae</taxon>
        <taxon>Cladobotryum</taxon>
    </lineage>
</organism>
<feature type="signal peptide" evidence="6">
    <location>
        <begin position="1"/>
        <end position="19"/>
    </location>
</feature>
<feature type="chain" id="PRO_5046459360" evidence="6">
    <location>
        <begin position="20"/>
        <end position="429"/>
    </location>
</feature>
<evidence type="ECO:0000256" key="5">
    <source>
        <dbReference type="SAM" id="MobiDB-lite"/>
    </source>
</evidence>
<accession>A0ABR0SPT4</accession>
<dbReference type="PROSITE" id="PS51910">
    <property type="entry name" value="GH18_2"/>
    <property type="match status" value="1"/>
</dbReference>
<dbReference type="Proteomes" id="UP001338125">
    <property type="component" value="Unassembled WGS sequence"/>
</dbReference>
<dbReference type="InterPro" id="IPR001223">
    <property type="entry name" value="Glyco_hydro18_cat"/>
</dbReference>
<evidence type="ECO:0000313" key="9">
    <source>
        <dbReference type="Proteomes" id="UP001338125"/>
    </source>
</evidence>
<keyword evidence="6" id="KW-0732">Signal</keyword>
<keyword evidence="3" id="KW-0326">Glycosidase</keyword>
<evidence type="ECO:0000256" key="2">
    <source>
        <dbReference type="ARBA" id="ARBA00022801"/>
    </source>
</evidence>
<feature type="region of interest" description="Disordered" evidence="5">
    <location>
        <begin position="351"/>
        <end position="375"/>
    </location>
</feature>
<sequence length="429" mass="45651">MHFSTILSGLSLLAGLASAAPRHLERRQTASGQNVVYWGQNGGGTVENNDLSAYCTSTSGIDIIVLAFLYQYGNGGNIPSGTIGQSCYISTAGQGQNCENLNAAISTCQANGVKIILSLGGATSSYSLSSQAQAEEIGQYLWESYGNSGNTTVQRPLGNNIVDGWDLDIEVNGGSSQYYQYLVAKLRSNFASDPSKKYYITAAPQCPIPEPNMGVIIQNSEIDYIWVQFYNNNNYEVPCALGINGDAAFNYNNWTSFLSTTQSKNAKLFIGVPASPLASNGNPSGSIYYATPDQLAEIVNEYKTQPNFGGVMMWSAGFSDTNVNNGCNYAQEAHHILLTGSPCASGPITSTITTKPTPTPTTTTSGSPLLPQPHQPPVELFLSGVSVVVKAIQALRSALPRSSVSSQANGGLRASKRLDDLLVCCRQQL</sequence>
<dbReference type="SUPFAM" id="SSF51445">
    <property type="entry name" value="(Trans)glycosidases"/>
    <property type="match status" value="1"/>
</dbReference>
<dbReference type="PANTHER" id="PTHR45708">
    <property type="entry name" value="ENDOCHITINASE"/>
    <property type="match status" value="1"/>
</dbReference>
<feature type="compositionally biased region" description="Low complexity" evidence="5">
    <location>
        <begin position="351"/>
        <end position="369"/>
    </location>
</feature>
<name>A0ABR0SPT4_9HYPO</name>
<dbReference type="PANTHER" id="PTHR45708:SF49">
    <property type="entry name" value="ENDOCHITINASE"/>
    <property type="match status" value="1"/>
</dbReference>
<keyword evidence="2" id="KW-0378">Hydrolase</keyword>
<keyword evidence="9" id="KW-1185">Reference proteome</keyword>
<feature type="domain" description="GH18" evidence="7">
    <location>
        <begin position="32"/>
        <end position="340"/>
    </location>
</feature>
<dbReference type="InterPro" id="IPR050542">
    <property type="entry name" value="Glycosyl_Hydrlase18_Chitinase"/>
</dbReference>
<evidence type="ECO:0000259" key="7">
    <source>
        <dbReference type="PROSITE" id="PS51910"/>
    </source>
</evidence>
<dbReference type="Gene3D" id="3.20.20.80">
    <property type="entry name" value="Glycosidases"/>
    <property type="match status" value="1"/>
</dbReference>
<dbReference type="EMBL" id="JAVFKD010000012">
    <property type="protein sequence ID" value="KAK5994181.1"/>
    <property type="molecule type" value="Genomic_DNA"/>
</dbReference>
<comment type="caution">
    <text evidence="8">The sequence shown here is derived from an EMBL/GenBank/DDBJ whole genome shotgun (WGS) entry which is preliminary data.</text>
</comment>
<protein>
    <submittedName>
        <fullName evidence="8">Endochitinase 2</fullName>
    </submittedName>
</protein>
<dbReference type="Pfam" id="PF00704">
    <property type="entry name" value="Glyco_hydro_18"/>
    <property type="match status" value="1"/>
</dbReference>
<comment type="similarity">
    <text evidence="4">Belongs to the glycosyl hydrolase 18 family. Chitinase class III subfamily.</text>
</comment>
<dbReference type="InterPro" id="IPR045321">
    <property type="entry name" value="Cts1-like"/>
</dbReference>
<evidence type="ECO:0000256" key="4">
    <source>
        <dbReference type="ARBA" id="ARBA00025727"/>
    </source>
</evidence>
<evidence type="ECO:0000256" key="1">
    <source>
        <dbReference type="ARBA" id="ARBA00022669"/>
    </source>
</evidence>
<reference evidence="8 9" key="1">
    <citation type="submission" date="2024-01" db="EMBL/GenBank/DDBJ databases">
        <title>Complete genome of Cladobotryum mycophilum ATHUM6906.</title>
        <authorList>
            <person name="Christinaki A.C."/>
            <person name="Myridakis A.I."/>
            <person name="Kouvelis V.N."/>
        </authorList>
    </citation>
    <scope>NUCLEOTIDE SEQUENCE [LARGE SCALE GENOMIC DNA]</scope>
    <source>
        <strain evidence="8 9">ATHUM6906</strain>
    </source>
</reference>
<evidence type="ECO:0000256" key="6">
    <source>
        <dbReference type="SAM" id="SignalP"/>
    </source>
</evidence>
<evidence type="ECO:0000313" key="8">
    <source>
        <dbReference type="EMBL" id="KAK5994181.1"/>
    </source>
</evidence>
<dbReference type="InterPro" id="IPR017853">
    <property type="entry name" value="GH"/>
</dbReference>